<dbReference type="InterPro" id="IPR058922">
    <property type="entry name" value="WHD_DRP"/>
</dbReference>
<dbReference type="InterPro" id="IPR038005">
    <property type="entry name" value="RX-like_CC"/>
</dbReference>
<reference evidence="13" key="1">
    <citation type="journal article" date="2011" name="Nature">
        <title>Genome sequence and analysis of the tuber crop potato.</title>
        <authorList>
            <consortium name="The Potato Genome Sequencing Consortium"/>
        </authorList>
    </citation>
    <scope>NUCLEOTIDE SEQUENCE [LARGE SCALE GENOMIC DNA]</scope>
    <source>
        <strain evidence="13">cv. DM1-3 516 R44</strain>
    </source>
</reference>
<dbReference type="InterPro" id="IPR042197">
    <property type="entry name" value="Apaf_helical"/>
</dbReference>
<proteinExistence type="inferred from homology"/>
<dbReference type="Gene3D" id="3.40.50.300">
    <property type="entry name" value="P-loop containing nucleotide triphosphate hydrolases"/>
    <property type="match status" value="1"/>
</dbReference>
<dbReference type="SUPFAM" id="SSF52540">
    <property type="entry name" value="P-loop containing nucleoside triphosphate hydrolases"/>
    <property type="match status" value="1"/>
</dbReference>
<keyword evidence="9" id="KW-0472">Membrane</keyword>
<dbReference type="GO" id="GO:0043531">
    <property type="term" value="F:ADP binding"/>
    <property type="evidence" value="ECO:0007669"/>
    <property type="project" value="InterPro"/>
</dbReference>
<dbReference type="Gene3D" id="1.10.8.430">
    <property type="entry name" value="Helical domain of apoptotic protease-activating factors"/>
    <property type="match status" value="1"/>
</dbReference>
<dbReference type="PRINTS" id="PR00364">
    <property type="entry name" value="DISEASERSIST"/>
</dbReference>
<feature type="domain" description="Disease resistance protein winged helix" evidence="11">
    <location>
        <begin position="806"/>
        <end position="871"/>
    </location>
</feature>
<dbReference type="Proteomes" id="UP000011115">
    <property type="component" value="Unassembled WGS sequence"/>
</dbReference>
<comment type="subcellular location">
    <subcellularLocation>
        <location evidence="1">Membrane</location>
        <topology evidence="1">Peripheral membrane protein</topology>
    </subcellularLocation>
</comment>
<keyword evidence="4" id="KW-0677">Repeat</keyword>
<evidence type="ECO:0000256" key="5">
    <source>
        <dbReference type="ARBA" id="ARBA00022741"/>
    </source>
</evidence>
<evidence type="ECO:0000256" key="9">
    <source>
        <dbReference type="ARBA" id="ARBA00023136"/>
    </source>
</evidence>
<comment type="similarity">
    <text evidence="2">Belongs to the disease resistance NB-LRR family.</text>
</comment>
<reference evidence="12" key="2">
    <citation type="submission" date="2015-06" db="UniProtKB">
        <authorList>
            <consortium name="EnsemblPlants"/>
        </authorList>
    </citation>
    <scope>IDENTIFICATION</scope>
    <source>
        <strain evidence="12">DM1-3 516 R44</strain>
    </source>
</reference>
<dbReference type="PANTHER" id="PTHR23155:SF1228">
    <property type="entry name" value="NB-ARC DOMAIN CONTAINING PROTEIN, EXPRESSED"/>
    <property type="match status" value="1"/>
</dbReference>
<evidence type="ECO:0000313" key="13">
    <source>
        <dbReference type="Proteomes" id="UP000011115"/>
    </source>
</evidence>
<dbReference type="GO" id="GO:0006952">
    <property type="term" value="P:defense response"/>
    <property type="evidence" value="ECO:0007669"/>
    <property type="project" value="UniProtKB-KW"/>
</dbReference>
<organism evidence="12 13">
    <name type="scientific">Solanum tuberosum</name>
    <name type="common">Potato</name>
    <dbReference type="NCBI Taxonomy" id="4113"/>
    <lineage>
        <taxon>Eukaryota</taxon>
        <taxon>Viridiplantae</taxon>
        <taxon>Streptophyta</taxon>
        <taxon>Embryophyta</taxon>
        <taxon>Tracheophyta</taxon>
        <taxon>Spermatophyta</taxon>
        <taxon>Magnoliopsida</taxon>
        <taxon>eudicotyledons</taxon>
        <taxon>Gunneridae</taxon>
        <taxon>Pentapetalae</taxon>
        <taxon>asterids</taxon>
        <taxon>lamiids</taxon>
        <taxon>Solanales</taxon>
        <taxon>Solanaceae</taxon>
        <taxon>Solanoideae</taxon>
        <taxon>Solaneae</taxon>
        <taxon>Solanum</taxon>
    </lineage>
</organism>
<dbReference type="InterPro" id="IPR002182">
    <property type="entry name" value="NB-ARC"/>
</dbReference>
<dbReference type="Gene3D" id="3.80.10.10">
    <property type="entry name" value="Ribonuclease Inhibitor"/>
    <property type="match status" value="1"/>
</dbReference>
<evidence type="ECO:0000259" key="11">
    <source>
        <dbReference type="Pfam" id="PF23559"/>
    </source>
</evidence>
<keyword evidence="8" id="KW-0175">Coiled coil</keyword>
<dbReference type="InterPro" id="IPR044974">
    <property type="entry name" value="Disease_R_plants"/>
</dbReference>
<evidence type="ECO:0000256" key="2">
    <source>
        <dbReference type="ARBA" id="ARBA00008894"/>
    </source>
</evidence>
<keyword evidence="7" id="KW-0067">ATP-binding</keyword>
<dbReference type="GO" id="GO:0005524">
    <property type="term" value="F:ATP binding"/>
    <property type="evidence" value="ECO:0007669"/>
    <property type="project" value="UniProtKB-KW"/>
</dbReference>
<evidence type="ECO:0000256" key="1">
    <source>
        <dbReference type="ARBA" id="ARBA00004170"/>
    </source>
</evidence>
<dbReference type="GO" id="GO:0016020">
    <property type="term" value="C:membrane"/>
    <property type="evidence" value="ECO:0007669"/>
    <property type="project" value="UniProtKB-SubCell"/>
</dbReference>
<evidence type="ECO:0000256" key="6">
    <source>
        <dbReference type="ARBA" id="ARBA00022821"/>
    </source>
</evidence>
<dbReference type="SUPFAM" id="SSF52058">
    <property type="entry name" value="L domain-like"/>
    <property type="match status" value="1"/>
</dbReference>
<dbReference type="Pfam" id="PF00931">
    <property type="entry name" value="NB-ARC"/>
    <property type="match status" value="1"/>
</dbReference>
<feature type="domain" description="NB-ARC" evidence="10">
    <location>
        <begin position="545"/>
        <end position="706"/>
    </location>
</feature>
<evidence type="ECO:0000256" key="8">
    <source>
        <dbReference type="ARBA" id="ARBA00023054"/>
    </source>
</evidence>
<dbReference type="InParanoid" id="M1CVN3"/>
<evidence type="ECO:0000256" key="7">
    <source>
        <dbReference type="ARBA" id="ARBA00022840"/>
    </source>
</evidence>
<name>M1CVN3_SOLTU</name>
<dbReference type="CDD" id="cd14798">
    <property type="entry name" value="RX-CC_like"/>
    <property type="match status" value="1"/>
</dbReference>
<evidence type="ECO:0000313" key="12">
    <source>
        <dbReference type="EnsemblPlants" id="PGSC0003DMT400075731"/>
    </source>
</evidence>
<evidence type="ECO:0000259" key="10">
    <source>
        <dbReference type="Pfam" id="PF00931"/>
    </source>
</evidence>
<keyword evidence="13" id="KW-1185">Reference proteome</keyword>
<evidence type="ECO:0000256" key="3">
    <source>
        <dbReference type="ARBA" id="ARBA00022614"/>
    </source>
</evidence>
<dbReference type="PaxDb" id="4113-PGSC0003DMT400075731"/>
<dbReference type="InterPro" id="IPR027417">
    <property type="entry name" value="P-loop_NTPase"/>
</dbReference>
<dbReference type="InterPro" id="IPR032675">
    <property type="entry name" value="LRR_dom_sf"/>
</dbReference>
<keyword evidence="5" id="KW-0547">Nucleotide-binding</keyword>
<dbReference type="OMA" id="HINKFER"/>
<keyword evidence="6" id="KW-0611">Plant defense</keyword>
<dbReference type="Gramene" id="PGSC0003DMT400075731">
    <property type="protein sequence ID" value="PGSC0003DMT400075731"/>
    <property type="gene ID" value="PGSC0003DMG400029453"/>
</dbReference>
<dbReference type="HOGENOM" id="CLU_000837_35_3_1"/>
<dbReference type="eggNOG" id="KOG4658">
    <property type="taxonomic scope" value="Eukaryota"/>
</dbReference>
<sequence length="1344" mass="154979">MELPFEEERRRIRDLIDDFLNGLKKIKNEFIASKWDDIELLRMDLRFLRTFVLFGNSSLDDFYERMSLNISKFNELAWLVFYHEEDKLILAKYDMECLTPLLLEEMKSYLSLENDYYVATTTEDKMFEYRDRLFKHLHDLPKYCAHLLLPLMNEYMILRQVFRHLRDFYELECIAANKTRTEYLYPRYQMIVDRVTQFCFDLWTGKSKEEIGDDYYFHRYDVSECSSKITSLLIDIIPLELDILYISTTKIKEEPRSTELKGWVKQILKAFPRILQNYLILIQGRMEGAVAVNYSPTQSINVMMEFLLIFLTDIPKCFIHRDKLNDMLAHVGVLTRKISILVSKLLEESSENNINEVDFSAPDFLQEIEQMKGDIRQVFLKDPESSQLRFPMDDGFLFMNLLLRHLNDLFISNVYSVTLIKKEIGMVKQSLAFLRSSFGKVGQTLDDTSGVVKDCWVRALDVAYEAEHVINCILVRDKALSHLIFSLPRVTDKIKLIVSEVTSLGLEDKNGDDPLDAKSSDESIESTLSSFVEVTVGHEEDESWIIDQLLDEHESELDVISIVGMPGLGKTTLANKVYKNTLVASHFNVRAWCTVSQKYNKSKVLLEILQQVTGSEGKESEDDLADKVRRALFDKRYLIVLDDVWDIATGEMLIACFPKVKRGNRIILTSRNSEVGLKVKCHSDLLHLQLLTPEKSWELFEKRVFGDEGSCPAELSKVGHKIVEKCQGLPLALVLISGVIVKGRKGKQKDLWLKIQHNLDSFISANNNLQMMKVMQLSYDHLPHHLKPLLLYIGRSQKSKRTPVVELMQLLIAEGLVDNDICSNSSLEEVSQSYLDALISRSLLMVDHIKKSKSFSVRIKVCYVHDVVHDFCSVKAKKEKFFKLINSGAPFHASYFLYRCLTIHTNSNKLHKKCVLFNSNKCSACSKHLISVKVSGSLNNSRYICHTRHLRLLRVLQLDSIILEYSLVEEIGSLFHLRLLRIWASIKSIPLSWVNLQNLETLLIETEYPIMVLLPRILKLSKLKHMSVVHLSSFFELDDKWNIIMDQSTRILEGENSKLEDLTTLSQVLISYTEGMSDALGKFPNLQHLNCIIKEPIDPPTQGDWFPKLDVLNKLESLIARYQKAWADYQYDNDPELKDKIPPPNEYHFPTRLKELRLYGFPLRPALFSAIAALPELEILELIDSASVEDMKWDASEDIYQGLKTLRLVSAKFSEWQVDSETFPKLEELILEYCEELMEIPSAFADIETLKFIRVVYIKPDLGDSAMEIKKDVAAYTGEDKLDIHLSYAYDEEELSVGDSDIGIKEDIAAENAQISNWYRRRGHIVADSSTEQVNTDSNQPCTN</sequence>
<dbReference type="Pfam" id="PF23559">
    <property type="entry name" value="WHD_DRP"/>
    <property type="match status" value="1"/>
</dbReference>
<protein>
    <submittedName>
        <fullName evidence="12">Hero resistance protein 1 homologue</fullName>
    </submittedName>
</protein>
<dbReference type="EnsemblPlants" id="PGSC0003DMT400075731">
    <property type="protein sequence ID" value="PGSC0003DMT400075731"/>
    <property type="gene ID" value="PGSC0003DMG400029453"/>
</dbReference>
<dbReference type="PANTHER" id="PTHR23155">
    <property type="entry name" value="DISEASE RESISTANCE PROTEIN RP"/>
    <property type="match status" value="1"/>
</dbReference>
<keyword evidence="3" id="KW-0433">Leucine-rich repeat</keyword>
<evidence type="ECO:0000256" key="4">
    <source>
        <dbReference type="ARBA" id="ARBA00022737"/>
    </source>
</evidence>
<dbReference type="FunFam" id="3.40.50.300:FF:001091">
    <property type="entry name" value="Probable disease resistance protein At1g61300"/>
    <property type="match status" value="1"/>
</dbReference>
<accession>M1CVN3</accession>